<dbReference type="InterPro" id="IPR029025">
    <property type="entry name" value="T3SS_substrate_exporter_C"/>
</dbReference>
<comment type="function">
    <text evidence="12">Required for formation of the rod structure in the basal body of the flagellar apparatus. Together with FliI and FliH, may constitute the export apparatus of flagellin.</text>
</comment>
<evidence type="ECO:0000256" key="2">
    <source>
        <dbReference type="ARBA" id="ARBA00010690"/>
    </source>
</evidence>
<keyword evidence="7 12" id="KW-1005">Bacterial flagellum biogenesis</keyword>
<dbReference type="GO" id="GO:0009306">
    <property type="term" value="P:protein secretion"/>
    <property type="evidence" value="ECO:0007669"/>
    <property type="project" value="InterPro"/>
</dbReference>
<name>A0A096BJ83_9FIRM</name>
<dbReference type="InterPro" id="IPR006135">
    <property type="entry name" value="T3SS_substrate_exporter"/>
</dbReference>
<dbReference type="GO" id="GO:0005886">
    <property type="term" value="C:plasma membrane"/>
    <property type="evidence" value="ECO:0007669"/>
    <property type="project" value="UniProtKB-SubCell"/>
</dbReference>
<dbReference type="RefSeq" id="WP_035162606.1">
    <property type="nucleotide sequence ID" value="NZ_AZTB01000013.1"/>
</dbReference>
<evidence type="ECO:0000256" key="1">
    <source>
        <dbReference type="ARBA" id="ARBA00004651"/>
    </source>
</evidence>
<dbReference type="EMBL" id="AZTB01000013">
    <property type="protein sequence ID" value="KGG80818.1"/>
    <property type="molecule type" value="Genomic_DNA"/>
</dbReference>
<dbReference type="Proteomes" id="UP000029622">
    <property type="component" value="Unassembled WGS sequence"/>
</dbReference>
<dbReference type="PRINTS" id="PR00950">
    <property type="entry name" value="TYPE3IMSPROT"/>
</dbReference>
<evidence type="ECO:0000313" key="14">
    <source>
        <dbReference type="Proteomes" id="UP000029622"/>
    </source>
</evidence>
<sequence length="361" mass="42120">MLNNIKLQLFAGGEKTEKPTPKRRKEAREKGQVLQSRELTSALLLIFIFLALKIFGNYMFNSLKEHISYIYSEYLIADDFYSKKEIILLLRYIILKAAKIVAPILGIAFIFALIINYFQVGFLFTTKTLQIKFSRINPIEGFKRIFSKRALVELVKSFLKILLIGYIMHSYIMGQIKNIMRLLEKDVSNTIFYIAEMSFEIAIRIGLALFILSVLDYAYQWWEYEKNLKMSKQEIKEEYKQTEGDPVIKSKIKEKQRQISMRRMMQDVPKADVIITNPTHYAVALKYDKEKYDAPYVIAKGKDMIAENIKKVAKKSSIPVVENKWLARHLYNNVEIGQVIPEELYQAVAEILAYVYSLKKV</sequence>
<keyword evidence="11 12" id="KW-1006">Bacterial flagellum protein export</keyword>
<evidence type="ECO:0000256" key="3">
    <source>
        <dbReference type="ARBA" id="ARBA00021622"/>
    </source>
</evidence>
<dbReference type="NCBIfam" id="TIGR00328">
    <property type="entry name" value="flhB"/>
    <property type="match status" value="1"/>
</dbReference>
<dbReference type="Pfam" id="PF01312">
    <property type="entry name" value="Bac_export_2"/>
    <property type="match status" value="1"/>
</dbReference>
<keyword evidence="13" id="KW-0966">Cell projection</keyword>
<evidence type="ECO:0000256" key="6">
    <source>
        <dbReference type="ARBA" id="ARBA00022692"/>
    </source>
</evidence>
<evidence type="ECO:0000256" key="9">
    <source>
        <dbReference type="ARBA" id="ARBA00022989"/>
    </source>
</evidence>
<protein>
    <recommendedName>
        <fullName evidence="3 12">Flagellar biosynthetic protein FlhB</fullName>
    </recommendedName>
</protein>
<evidence type="ECO:0000256" key="11">
    <source>
        <dbReference type="ARBA" id="ARBA00023225"/>
    </source>
</evidence>
<evidence type="ECO:0000313" key="13">
    <source>
        <dbReference type="EMBL" id="KGG80818.1"/>
    </source>
</evidence>
<accession>A0A096BJ83</accession>
<dbReference type="AlphaFoldDB" id="A0A096BJ83"/>
<dbReference type="SUPFAM" id="SSF160544">
    <property type="entry name" value="EscU C-terminal domain-like"/>
    <property type="match status" value="1"/>
</dbReference>
<keyword evidence="13" id="KW-0282">Flagellum</keyword>
<keyword evidence="13" id="KW-0969">Cilium</keyword>
<keyword evidence="10 12" id="KW-0472">Membrane</keyword>
<dbReference type="STRING" id="1156417.Y919_03915"/>
<evidence type="ECO:0000256" key="5">
    <source>
        <dbReference type="ARBA" id="ARBA00022475"/>
    </source>
</evidence>
<feature type="transmembrane region" description="Helical" evidence="12">
    <location>
        <begin position="150"/>
        <end position="172"/>
    </location>
</feature>
<dbReference type="Gene3D" id="3.40.1690.10">
    <property type="entry name" value="secretion proteins EscU"/>
    <property type="match status" value="1"/>
</dbReference>
<dbReference type="Gene3D" id="6.10.250.2080">
    <property type="match status" value="1"/>
</dbReference>
<keyword evidence="6 12" id="KW-0812">Transmembrane</keyword>
<comment type="subcellular location">
    <subcellularLocation>
        <location evidence="1">Cell membrane</location>
        <topology evidence="1">Multi-pass membrane protein</topology>
    </subcellularLocation>
</comment>
<organism evidence="13 14">
    <name type="scientific">Caloranaerobacter azorensis H53214</name>
    <dbReference type="NCBI Taxonomy" id="1156417"/>
    <lineage>
        <taxon>Bacteria</taxon>
        <taxon>Bacillati</taxon>
        <taxon>Bacillota</taxon>
        <taxon>Tissierellia</taxon>
        <taxon>Tissierellales</taxon>
        <taxon>Thermohalobacteraceae</taxon>
        <taxon>Caloranaerobacter</taxon>
    </lineage>
</organism>
<evidence type="ECO:0000256" key="10">
    <source>
        <dbReference type="ARBA" id="ARBA00023136"/>
    </source>
</evidence>
<dbReference type="FunFam" id="3.40.1690.10:FF:000001">
    <property type="entry name" value="Flagellar biosynthetic protein FlhB"/>
    <property type="match status" value="1"/>
</dbReference>
<keyword evidence="5 12" id="KW-1003">Cell membrane</keyword>
<evidence type="ECO:0000256" key="12">
    <source>
        <dbReference type="RuleBase" id="RU364091"/>
    </source>
</evidence>
<feature type="transmembrane region" description="Helical" evidence="12">
    <location>
        <begin position="201"/>
        <end position="222"/>
    </location>
</feature>
<feature type="transmembrane region" description="Helical" evidence="12">
    <location>
        <begin position="100"/>
        <end position="125"/>
    </location>
</feature>
<evidence type="ECO:0000256" key="7">
    <source>
        <dbReference type="ARBA" id="ARBA00022795"/>
    </source>
</evidence>
<comment type="caution">
    <text evidence="13">The sequence shown here is derived from an EMBL/GenBank/DDBJ whole genome shotgun (WGS) entry which is preliminary data.</text>
</comment>
<keyword evidence="9 12" id="KW-1133">Transmembrane helix</keyword>
<dbReference type="GO" id="GO:0044780">
    <property type="term" value="P:bacterial-type flagellum assembly"/>
    <property type="evidence" value="ECO:0007669"/>
    <property type="project" value="InterPro"/>
</dbReference>
<gene>
    <name evidence="12" type="primary">flhB</name>
    <name evidence="13" type="ORF">Y919_03915</name>
</gene>
<evidence type="ECO:0000256" key="8">
    <source>
        <dbReference type="ARBA" id="ARBA00022927"/>
    </source>
</evidence>
<dbReference type="PANTHER" id="PTHR30531:SF12">
    <property type="entry name" value="FLAGELLAR BIOSYNTHETIC PROTEIN FLHB"/>
    <property type="match status" value="1"/>
</dbReference>
<keyword evidence="8 12" id="KW-0653">Protein transport</keyword>
<comment type="similarity">
    <text evidence="2 12">Belongs to the type III secretion exporter family.</text>
</comment>
<feature type="transmembrane region" description="Helical" evidence="12">
    <location>
        <begin position="39"/>
        <end position="60"/>
    </location>
</feature>
<reference evidence="13 14" key="1">
    <citation type="submission" date="2013-12" db="EMBL/GenBank/DDBJ databases">
        <title>Draft genome sequence of Caloranaerobacter sp. H53214.</title>
        <authorList>
            <person name="Jiang L.J."/>
            <person name="Shao Z.Z."/>
            <person name="Long M.N."/>
        </authorList>
    </citation>
    <scope>NUCLEOTIDE SEQUENCE [LARGE SCALE GENOMIC DNA]</scope>
    <source>
        <strain evidence="13 14">H53214</strain>
    </source>
</reference>
<dbReference type="InterPro" id="IPR006136">
    <property type="entry name" value="FlhB"/>
</dbReference>
<proteinExistence type="inferred from homology"/>
<dbReference type="PANTHER" id="PTHR30531">
    <property type="entry name" value="FLAGELLAR BIOSYNTHETIC PROTEIN FLHB"/>
    <property type="match status" value="1"/>
</dbReference>
<keyword evidence="4 12" id="KW-0813">Transport</keyword>
<evidence type="ECO:0000256" key="4">
    <source>
        <dbReference type="ARBA" id="ARBA00022448"/>
    </source>
</evidence>